<organism evidence="1 2">
    <name type="scientific">Trapa incisa</name>
    <dbReference type="NCBI Taxonomy" id="236973"/>
    <lineage>
        <taxon>Eukaryota</taxon>
        <taxon>Viridiplantae</taxon>
        <taxon>Streptophyta</taxon>
        <taxon>Embryophyta</taxon>
        <taxon>Tracheophyta</taxon>
        <taxon>Spermatophyta</taxon>
        <taxon>Magnoliopsida</taxon>
        <taxon>eudicotyledons</taxon>
        <taxon>Gunneridae</taxon>
        <taxon>Pentapetalae</taxon>
        <taxon>rosids</taxon>
        <taxon>malvids</taxon>
        <taxon>Myrtales</taxon>
        <taxon>Lythraceae</taxon>
        <taxon>Trapa</taxon>
    </lineage>
</organism>
<evidence type="ECO:0000313" key="1">
    <source>
        <dbReference type="EMBL" id="KAK4750459.1"/>
    </source>
</evidence>
<dbReference type="Proteomes" id="UP001345219">
    <property type="component" value="Chromosome 4"/>
</dbReference>
<gene>
    <name evidence="1" type="ORF">SAY87_003941</name>
</gene>
<keyword evidence="2" id="KW-1185">Reference proteome</keyword>
<evidence type="ECO:0000313" key="2">
    <source>
        <dbReference type="Proteomes" id="UP001345219"/>
    </source>
</evidence>
<dbReference type="EMBL" id="JAXIOK010000017">
    <property type="protein sequence ID" value="KAK4750459.1"/>
    <property type="molecule type" value="Genomic_DNA"/>
</dbReference>
<protein>
    <submittedName>
        <fullName evidence="1">Uncharacterized protein</fullName>
    </submittedName>
</protein>
<reference evidence="1 2" key="1">
    <citation type="journal article" date="2023" name="Hortic Res">
        <title>Pangenome of water caltrop reveals structural variations and asymmetric subgenome divergence after allopolyploidization.</title>
        <authorList>
            <person name="Zhang X."/>
            <person name="Chen Y."/>
            <person name="Wang L."/>
            <person name="Yuan Y."/>
            <person name="Fang M."/>
            <person name="Shi L."/>
            <person name="Lu R."/>
            <person name="Comes H.P."/>
            <person name="Ma Y."/>
            <person name="Chen Y."/>
            <person name="Huang G."/>
            <person name="Zhou Y."/>
            <person name="Zheng Z."/>
            <person name="Qiu Y."/>
        </authorList>
    </citation>
    <scope>NUCLEOTIDE SEQUENCE [LARGE SCALE GENOMIC DNA]</scope>
    <source>
        <tissue evidence="1">Roots</tissue>
    </source>
</reference>
<sequence length="132" mass="14196">MALALKIWPVKESPRIQNLNFFLVLSQNVQVSGPMKGVPFPPSQHTQWSHSCPKSISGQKYRAHDSGTVDRKAGLMGLIANKCFFGGAEMGTCRKGTARIDHILVNTTGTLPVPAKGIHMTSGLGSFSFAVT</sequence>
<proteinExistence type="predicted"/>
<name>A0AAN7JN91_9MYRT</name>
<comment type="caution">
    <text evidence="1">The sequence shown here is derived from an EMBL/GenBank/DDBJ whole genome shotgun (WGS) entry which is preliminary data.</text>
</comment>
<accession>A0AAN7JN91</accession>
<dbReference type="AlphaFoldDB" id="A0AAN7JN91"/>